<dbReference type="AlphaFoldDB" id="A0A2A9DNA6"/>
<dbReference type="EMBL" id="PDJF01000001">
    <property type="protein sequence ID" value="PFG28094.1"/>
    <property type="molecule type" value="Genomic_DNA"/>
</dbReference>
<dbReference type="STRING" id="1724.GCA_001044175_01799"/>
<keyword evidence="2" id="KW-1185">Reference proteome</keyword>
<accession>A0A2A9DNA6</accession>
<protein>
    <submittedName>
        <fullName evidence="1">Nitroimidazol reductase NimA-like FMN-containing flavoprotein (Pyridoxamine 5'-phosphate oxidase superfamily)</fullName>
    </submittedName>
</protein>
<dbReference type="InterPro" id="IPR012349">
    <property type="entry name" value="Split_barrel_FMN-bd"/>
</dbReference>
<comment type="caution">
    <text evidence="1">The sequence shown here is derived from an EMBL/GenBank/DDBJ whole genome shotgun (WGS) entry which is preliminary data.</text>
</comment>
<dbReference type="Pfam" id="PF12900">
    <property type="entry name" value="Pyridox_ox_2"/>
    <property type="match status" value="1"/>
</dbReference>
<reference evidence="1 2" key="1">
    <citation type="submission" date="2017-10" db="EMBL/GenBank/DDBJ databases">
        <title>Sequencing the genomes of 1000 actinobacteria strains.</title>
        <authorList>
            <person name="Klenk H.-P."/>
        </authorList>
    </citation>
    <scope>NUCLEOTIDE SEQUENCE [LARGE SCALE GENOMIC DNA]</scope>
    <source>
        <strain evidence="1 2">DSM 20688</strain>
    </source>
</reference>
<dbReference type="Gene3D" id="2.30.110.10">
    <property type="entry name" value="Electron Transport, Fmn-binding Protein, Chain A"/>
    <property type="match status" value="1"/>
</dbReference>
<gene>
    <name evidence="1" type="ORF">ATK06_1186</name>
</gene>
<name>A0A2A9DNA6_9CORY</name>
<evidence type="ECO:0000313" key="2">
    <source>
        <dbReference type="Proteomes" id="UP000221653"/>
    </source>
</evidence>
<sequence length="144" mass="16114">MSEVHAILGNMTTSPITELTRAESLDKLRTLNIGRLVVHRSEDIDIFPINYAVDEESDIYIHTTAGDKLFSLTLNPDVLFEVDDFSTTNAWSVIVRGQAAVVEKQADIAHAESLEMRTWIPTPKDTFVRIQPAEVSGRAFTLQK</sequence>
<dbReference type="InterPro" id="IPR024747">
    <property type="entry name" value="Pyridox_Oxase-rel"/>
</dbReference>
<organism evidence="1 2">
    <name type="scientific">Corynebacterium renale</name>
    <dbReference type="NCBI Taxonomy" id="1724"/>
    <lineage>
        <taxon>Bacteria</taxon>
        <taxon>Bacillati</taxon>
        <taxon>Actinomycetota</taxon>
        <taxon>Actinomycetes</taxon>
        <taxon>Mycobacteriales</taxon>
        <taxon>Corynebacteriaceae</taxon>
        <taxon>Corynebacterium</taxon>
    </lineage>
</organism>
<evidence type="ECO:0000313" key="1">
    <source>
        <dbReference type="EMBL" id="PFG28094.1"/>
    </source>
</evidence>
<proteinExistence type="predicted"/>
<dbReference type="Proteomes" id="UP000221653">
    <property type="component" value="Unassembled WGS sequence"/>
</dbReference>
<dbReference type="SUPFAM" id="SSF50475">
    <property type="entry name" value="FMN-binding split barrel"/>
    <property type="match status" value="1"/>
</dbReference>